<dbReference type="RefSeq" id="XP_001582081.1">
    <property type="nucleotide sequence ID" value="XM_001582031.1"/>
</dbReference>
<keyword evidence="2" id="KW-1185">Reference proteome</keyword>
<sequence length="108" mass="12297">MHSGRPHYHVKAKWIAFTDYTSGKGEFFELDEKGNLLKKNAGKLEPTRVVQYQINTGAPPPPVALIEEPKKEENCEFTFVPPLSDDFDTFVDSNVALVDEPFFDYVVF</sequence>
<dbReference type="Proteomes" id="UP000001542">
    <property type="component" value="Unassembled WGS sequence"/>
</dbReference>
<proteinExistence type="predicted"/>
<reference evidence="1" key="1">
    <citation type="submission" date="2006-10" db="EMBL/GenBank/DDBJ databases">
        <authorList>
            <person name="Amadeo P."/>
            <person name="Zhao Q."/>
            <person name="Wortman J."/>
            <person name="Fraser-Liggett C."/>
            <person name="Carlton J."/>
        </authorList>
    </citation>
    <scope>NUCLEOTIDE SEQUENCE</scope>
    <source>
        <strain evidence="1">G3</strain>
    </source>
</reference>
<organism evidence="1 2">
    <name type="scientific">Trichomonas vaginalis (strain ATCC PRA-98 / G3)</name>
    <dbReference type="NCBI Taxonomy" id="412133"/>
    <lineage>
        <taxon>Eukaryota</taxon>
        <taxon>Metamonada</taxon>
        <taxon>Parabasalia</taxon>
        <taxon>Trichomonadida</taxon>
        <taxon>Trichomonadidae</taxon>
        <taxon>Trichomonas</taxon>
    </lineage>
</organism>
<accession>A2DEG8</accession>
<dbReference type="KEGG" id="tva:5466636"/>
<evidence type="ECO:0000313" key="2">
    <source>
        <dbReference type="Proteomes" id="UP000001542"/>
    </source>
</evidence>
<dbReference type="AlphaFoldDB" id="A2DEG8"/>
<dbReference type="VEuPathDB" id="TrichDB:TVAG_282650"/>
<reference evidence="1" key="2">
    <citation type="journal article" date="2007" name="Science">
        <title>Draft genome sequence of the sexually transmitted pathogen Trichomonas vaginalis.</title>
        <authorList>
            <person name="Carlton J.M."/>
            <person name="Hirt R.P."/>
            <person name="Silva J.C."/>
            <person name="Delcher A.L."/>
            <person name="Schatz M."/>
            <person name="Zhao Q."/>
            <person name="Wortman J.R."/>
            <person name="Bidwell S.L."/>
            <person name="Alsmark U.C.M."/>
            <person name="Besteiro S."/>
            <person name="Sicheritz-Ponten T."/>
            <person name="Noel C.J."/>
            <person name="Dacks J.B."/>
            <person name="Foster P.G."/>
            <person name="Simillion C."/>
            <person name="Van de Peer Y."/>
            <person name="Miranda-Saavedra D."/>
            <person name="Barton G.J."/>
            <person name="Westrop G.D."/>
            <person name="Mueller S."/>
            <person name="Dessi D."/>
            <person name="Fiori P.L."/>
            <person name="Ren Q."/>
            <person name="Paulsen I."/>
            <person name="Zhang H."/>
            <person name="Bastida-Corcuera F.D."/>
            <person name="Simoes-Barbosa A."/>
            <person name="Brown M.T."/>
            <person name="Hayes R.D."/>
            <person name="Mukherjee M."/>
            <person name="Okumura C.Y."/>
            <person name="Schneider R."/>
            <person name="Smith A.J."/>
            <person name="Vanacova S."/>
            <person name="Villalvazo M."/>
            <person name="Haas B.J."/>
            <person name="Pertea M."/>
            <person name="Feldblyum T.V."/>
            <person name="Utterback T.R."/>
            <person name="Shu C.L."/>
            <person name="Osoegawa K."/>
            <person name="de Jong P.J."/>
            <person name="Hrdy I."/>
            <person name="Horvathova L."/>
            <person name="Zubacova Z."/>
            <person name="Dolezal P."/>
            <person name="Malik S.B."/>
            <person name="Logsdon J.M. Jr."/>
            <person name="Henze K."/>
            <person name="Gupta A."/>
            <person name="Wang C.C."/>
            <person name="Dunne R.L."/>
            <person name="Upcroft J.A."/>
            <person name="Upcroft P."/>
            <person name="White O."/>
            <person name="Salzberg S.L."/>
            <person name="Tang P."/>
            <person name="Chiu C.-H."/>
            <person name="Lee Y.-S."/>
            <person name="Embley T.M."/>
            <person name="Coombs G.H."/>
            <person name="Mottram J.C."/>
            <person name="Tachezy J."/>
            <person name="Fraser-Liggett C.M."/>
            <person name="Johnson P.J."/>
        </authorList>
    </citation>
    <scope>NUCLEOTIDE SEQUENCE [LARGE SCALE GENOMIC DNA]</scope>
    <source>
        <strain evidence="1">G3</strain>
    </source>
</reference>
<gene>
    <name evidence="1" type="ORF">TVAG_282650</name>
</gene>
<evidence type="ECO:0000313" key="1">
    <source>
        <dbReference type="EMBL" id="EAY21095.1"/>
    </source>
</evidence>
<dbReference type="VEuPathDB" id="TrichDB:TVAGG3_0028640"/>
<dbReference type="InParanoid" id="A2DEG8"/>
<protein>
    <submittedName>
        <fullName evidence="1">Uncharacterized protein</fullName>
    </submittedName>
</protein>
<dbReference type="EMBL" id="DS113192">
    <property type="protein sequence ID" value="EAY21095.1"/>
    <property type="molecule type" value="Genomic_DNA"/>
</dbReference>
<name>A2DEG8_TRIV3</name>